<dbReference type="Proteomes" id="UP000735302">
    <property type="component" value="Unassembled WGS sequence"/>
</dbReference>
<keyword evidence="2" id="KW-1185">Reference proteome</keyword>
<accession>A0AAV3Z4R2</accession>
<evidence type="ECO:0000313" key="1">
    <source>
        <dbReference type="EMBL" id="GFN89437.1"/>
    </source>
</evidence>
<reference evidence="1 2" key="1">
    <citation type="journal article" date="2021" name="Elife">
        <title>Chloroplast acquisition without the gene transfer in kleptoplastic sea slugs, Plakobranchus ocellatus.</title>
        <authorList>
            <person name="Maeda T."/>
            <person name="Takahashi S."/>
            <person name="Yoshida T."/>
            <person name="Shimamura S."/>
            <person name="Takaki Y."/>
            <person name="Nagai Y."/>
            <person name="Toyoda A."/>
            <person name="Suzuki Y."/>
            <person name="Arimoto A."/>
            <person name="Ishii H."/>
            <person name="Satoh N."/>
            <person name="Nishiyama T."/>
            <person name="Hasebe M."/>
            <person name="Maruyama T."/>
            <person name="Minagawa J."/>
            <person name="Obokata J."/>
            <person name="Shigenobu S."/>
        </authorList>
    </citation>
    <scope>NUCLEOTIDE SEQUENCE [LARGE SCALE GENOMIC DNA]</scope>
</reference>
<comment type="caution">
    <text evidence="1">The sequence shown here is derived from an EMBL/GenBank/DDBJ whole genome shotgun (WGS) entry which is preliminary data.</text>
</comment>
<gene>
    <name evidence="1" type="ORF">PoB_001594300</name>
</gene>
<dbReference type="Gene3D" id="3.60.10.10">
    <property type="entry name" value="Endonuclease/exonuclease/phosphatase"/>
    <property type="match status" value="1"/>
</dbReference>
<evidence type="ECO:0000313" key="2">
    <source>
        <dbReference type="Proteomes" id="UP000735302"/>
    </source>
</evidence>
<dbReference type="SUPFAM" id="SSF56219">
    <property type="entry name" value="DNase I-like"/>
    <property type="match status" value="1"/>
</dbReference>
<dbReference type="AlphaFoldDB" id="A0AAV3Z4R2"/>
<keyword evidence="1" id="KW-0808">Transferase</keyword>
<name>A0AAV3Z4R2_9GAST</name>
<dbReference type="GO" id="GO:0003964">
    <property type="term" value="F:RNA-directed DNA polymerase activity"/>
    <property type="evidence" value="ECO:0007669"/>
    <property type="project" value="UniProtKB-KW"/>
</dbReference>
<proteinExistence type="predicted"/>
<protein>
    <submittedName>
        <fullName evidence="1">Reverse transcriptase</fullName>
    </submittedName>
</protein>
<dbReference type="EMBL" id="BLXT01001935">
    <property type="protein sequence ID" value="GFN89437.1"/>
    <property type="molecule type" value="Genomic_DNA"/>
</dbReference>
<dbReference type="InterPro" id="IPR036691">
    <property type="entry name" value="Endo/exonu/phosph_ase_sf"/>
</dbReference>
<sequence>MDTVVQWSIRGFRSNFEELKLLLNRSQSAFVTLQECRLGEGPPRGGESALLIRNGIRFSEIDLKTGLHAAAATISLEKTLTVCSLYLPPNSPVSKISLAELFEQLPKPFLVLEDFNAHPRVGPGEE</sequence>
<keyword evidence="1" id="KW-0548">Nucleotidyltransferase</keyword>
<keyword evidence="1" id="KW-0695">RNA-directed DNA polymerase</keyword>
<organism evidence="1 2">
    <name type="scientific">Plakobranchus ocellatus</name>
    <dbReference type="NCBI Taxonomy" id="259542"/>
    <lineage>
        <taxon>Eukaryota</taxon>
        <taxon>Metazoa</taxon>
        <taxon>Spiralia</taxon>
        <taxon>Lophotrochozoa</taxon>
        <taxon>Mollusca</taxon>
        <taxon>Gastropoda</taxon>
        <taxon>Heterobranchia</taxon>
        <taxon>Euthyneura</taxon>
        <taxon>Panpulmonata</taxon>
        <taxon>Sacoglossa</taxon>
        <taxon>Placobranchoidea</taxon>
        <taxon>Plakobranchidae</taxon>
        <taxon>Plakobranchus</taxon>
    </lineage>
</organism>